<organism evidence="2 3">
    <name type="scientific">Pseudonocardia kongjuensis</name>
    <dbReference type="NCBI Taxonomy" id="102227"/>
    <lineage>
        <taxon>Bacteria</taxon>
        <taxon>Bacillati</taxon>
        <taxon>Actinomycetota</taxon>
        <taxon>Actinomycetes</taxon>
        <taxon>Pseudonocardiales</taxon>
        <taxon>Pseudonocardiaceae</taxon>
        <taxon>Pseudonocardia</taxon>
    </lineage>
</organism>
<comment type="caution">
    <text evidence="2">The sequence shown here is derived from an EMBL/GenBank/DDBJ whole genome shotgun (WGS) entry which is preliminary data.</text>
</comment>
<reference evidence="2 3" key="1">
    <citation type="journal article" date="2019" name="Int. J. Syst. Evol. Microbiol.">
        <title>The Global Catalogue of Microorganisms (GCM) 10K type strain sequencing project: providing services to taxonomists for standard genome sequencing and annotation.</title>
        <authorList>
            <consortium name="The Broad Institute Genomics Platform"/>
            <consortium name="The Broad Institute Genome Sequencing Center for Infectious Disease"/>
            <person name="Wu L."/>
            <person name="Ma J."/>
        </authorList>
    </citation>
    <scope>NUCLEOTIDE SEQUENCE [LARGE SCALE GENOMIC DNA]</scope>
    <source>
        <strain evidence="2 3">JCM 11896</strain>
    </source>
</reference>
<dbReference type="EMBL" id="BAAAJK010000027">
    <property type="protein sequence ID" value="GAA1394864.1"/>
    <property type="molecule type" value="Genomic_DNA"/>
</dbReference>
<dbReference type="InterPro" id="IPR007278">
    <property type="entry name" value="DUF397"/>
</dbReference>
<evidence type="ECO:0000259" key="1">
    <source>
        <dbReference type="Pfam" id="PF04149"/>
    </source>
</evidence>
<dbReference type="RefSeq" id="WP_344025438.1">
    <property type="nucleotide sequence ID" value="NZ_BAAAJK010000027.1"/>
</dbReference>
<proteinExistence type="predicted"/>
<name>A0ABN1Y0W8_9PSEU</name>
<accession>A0ABN1Y0W8</accession>
<keyword evidence="3" id="KW-1185">Reference proteome</keyword>
<feature type="domain" description="DUF397" evidence="1">
    <location>
        <begin position="16"/>
        <end position="67"/>
    </location>
</feature>
<dbReference type="Proteomes" id="UP001501414">
    <property type="component" value="Unassembled WGS sequence"/>
</dbReference>
<evidence type="ECO:0000313" key="3">
    <source>
        <dbReference type="Proteomes" id="UP001501414"/>
    </source>
</evidence>
<gene>
    <name evidence="2" type="ORF">GCM10009613_43650</name>
</gene>
<evidence type="ECO:0000313" key="2">
    <source>
        <dbReference type="EMBL" id="GAA1394864.1"/>
    </source>
</evidence>
<sequence length="75" mass="7882">MNQMHLSDPAAIDELSWRKSTRSGQQGNCVELAVTGGGIAVRNSRDPHGTVLAFSTSGIGDLLTSIKNGELDDLA</sequence>
<dbReference type="Pfam" id="PF04149">
    <property type="entry name" value="DUF397"/>
    <property type="match status" value="1"/>
</dbReference>
<protein>
    <submittedName>
        <fullName evidence="2">DUF397 domain-containing protein</fullName>
    </submittedName>
</protein>